<accession>A0A846TWB1</accession>
<keyword evidence="2" id="KW-1133">Transmembrane helix</keyword>
<evidence type="ECO:0000256" key="1">
    <source>
        <dbReference type="SAM" id="MobiDB-lite"/>
    </source>
</evidence>
<evidence type="ECO:0000256" key="2">
    <source>
        <dbReference type="SAM" id="Phobius"/>
    </source>
</evidence>
<dbReference type="Pfam" id="PF11139">
    <property type="entry name" value="SfLAP"/>
    <property type="match status" value="1"/>
</dbReference>
<evidence type="ECO:0008006" key="5">
    <source>
        <dbReference type="Google" id="ProtNLM"/>
    </source>
</evidence>
<comment type="caution">
    <text evidence="3">The sequence shown here is derived from an EMBL/GenBank/DDBJ whole genome shotgun (WGS) entry which is preliminary data.</text>
</comment>
<organism evidence="3 4">
    <name type="scientific">Kocuria subflava</name>
    <dbReference type="NCBI Taxonomy" id="1736139"/>
    <lineage>
        <taxon>Bacteria</taxon>
        <taxon>Bacillati</taxon>
        <taxon>Actinomycetota</taxon>
        <taxon>Actinomycetes</taxon>
        <taxon>Micrococcales</taxon>
        <taxon>Micrococcaceae</taxon>
        <taxon>Kocuria</taxon>
    </lineage>
</organism>
<sequence>MDTFSNVATGLSTADAGTLVLLALVDSTSTGTLVLPLVLLLFLPTVHHSRGNGRGTGVQAPTPAGSAPPAPGTSTPAPIRSTPAPSRANATIRVVVYLMVIAAFYWLVGVAIMAGFQGVAEPVGQILSSRAGAVMLVAVAVGLLILSWWVDPKVIEKRGGDPEAGTRRWVQRAQHAVGSWKGVGALALGAGLIELATMLPYLAAMGGLAQADLGVVETVVVLALYCLIMIAPALLLCLVHAVLGSRIERPVAALRDWAVRAAPTTLAWILGIVGVVILVRTLPGLLGA</sequence>
<proteinExistence type="predicted"/>
<protein>
    <recommendedName>
        <fullName evidence="5">GAP family protein</fullName>
    </recommendedName>
</protein>
<evidence type="ECO:0000313" key="4">
    <source>
        <dbReference type="Proteomes" id="UP000521379"/>
    </source>
</evidence>
<keyword evidence="2" id="KW-0812">Transmembrane</keyword>
<dbReference type="InterPro" id="IPR021315">
    <property type="entry name" value="Gap/Sap"/>
</dbReference>
<evidence type="ECO:0000313" key="3">
    <source>
        <dbReference type="EMBL" id="NKE09974.1"/>
    </source>
</evidence>
<feature type="region of interest" description="Disordered" evidence="1">
    <location>
        <begin position="52"/>
        <end position="85"/>
    </location>
</feature>
<keyword evidence="4" id="KW-1185">Reference proteome</keyword>
<gene>
    <name evidence="3" type="ORF">GTW58_08510</name>
</gene>
<feature type="transmembrane region" description="Helical" evidence="2">
    <location>
        <begin position="20"/>
        <end position="43"/>
    </location>
</feature>
<dbReference type="EMBL" id="JAAVUN010000014">
    <property type="protein sequence ID" value="NKE09974.1"/>
    <property type="molecule type" value="Genomic_DNA"/>
</dbReference>
<feature type="transmembrane region" description="Helical" evidence="2">
    <location>
        <begin position="131"/>
        <end position="150"/>
    </location>
</feature>
<dbReference type="AlphaFoldDB" id="A0A846TWB1"/>
<keyword evidence="2" id="KW-0472">Membrane</keyword>
<feature type="transmembrane region" description="Helical" evidence="2">
    <location>
        <begin position="257"/>
        <end position="279"/>
    </location>
</feature>
<feature type="transmembrane region" description="Helical" evidence="2">
    <location>
        <begin position="182"/>
        <end position="202"/>
    </location>
</feature>
<dbReference type="Proteomes" id="UP000521379">
    <property type="component" value="Unassembled WGS sequence"/>
</dbReference>
<feature type="transmembrane region" description="Helical" evidence="2">
    <location>
        <begin position="222"/>
        <end position="245"/>
    </location>
</feature>
<name>A0A846TWB1_9MICC</name>
<dbReference type="RefSeq" id="WP_119932030.1">
    <property type="nucleotide sequence ID" value="NZ_JAAVUN010000014.1"/>
</dbReference>
<feature type="transmembrane region" description="Helical" evidence="2">
    <location>
        <begin position="94"/>
        <end position="119"/>
    </location>
</feature>
<reference evidence="3 4" key="1">
    <citation type="submission" date="2020-02" db="EMBL/GenBank/DDBJ databases">
        <authorList>
            <person name="Sun Q."/>
        </authorList>
    </citation>
    <scope>NUCLEOTIDE SEQUENCE [LARGE SCALE GENOMIC DNA]</scope>
    <source>
        <strain evidence="3 4">YIM 13062</strain>
    </source>
</reference>